<evidence type="ECO:0008006" key="5">
    <source>
        <dbReference type="Google" id="ProtNLM"/>
    </source>
</evidence>
<dbReference type="GO" id="GO:0042597">
    <property type="term" value="C:periplasmic space"/>
    <property type="evidence" value="ECO:0007669"/>
    <property type="project" value="InterPro"/>
</dbReference>
<organism evidence="3 4">
    <name type="scientific">Roseiterribacter gracilis</name>
    <dbReference type="NCBI Taxonomy" id="2812848"/>
    <lineage>
        <taxon>Bacteria</taxon>
        <taxon>Pseudomonadati</taxon>
        <taxon>Pseudomonadota</taxon>
        <taxon>Alphaproteobacteria</taxon>
        <taxon>Rhodospirillales</taxon>
        <taxon>Roseiterribacteraceae</taxon>
        <taxon>Roseiterribacter</taxon>
    </lineage>
</organism>
<gene>
    <name evidence="3" type="ORF">TMPK1_21210</name>
</gene>
<evidence type="ECO:0000313" key="4">
    <source>
        <dbReference type="Proteomes" id="UP000681075"/>
    </source>
</evidence>
<feature type="chain" id="PRO_5035721913" description="LTXXQ motif family protein" evidence="2">
    <location>
        <begin position="24"/>
        <end position="183"/>
    </location>
</feature>
<comment type="caution">
    <text evidence="3">The sequence shown here is derived from an EMBL/GenBank/DDBJ whole genome shotgun (WGS) entry which is preliminary data.</text>
</comment>
<feature type="signal peptide" evidence="2">
    <location>
        <begin position="1"/>
        <end position="23"/>
    </location>
</feature>
<dbReference type="InterPro" id="IPR012899">
    <property type="entry name" value="LTXXQ"/>
</dbReference>
<dbReference type="EMBL" id="BOPV01000001">
    <property type="protein sequence ID" value="GIL39884.1"/>
    <property type="molecule type" value="Genomic_DNA"/>
</dbReference>
<keyword evidence="2" id="KW-0732">Signal</keyword>
<evidence type="ECO:0000256" key="2">
    <source>
        <dbReference type="SAM" id="SignalP"/>
    </source>
</evidence>
<feature type="region of interest" description="Disordered" evidence="1">
    <location>
        <begin position="30"/>
        <end position="50"/>
    </location>
</feature>
<dbReference type="AlphaFoldDB" id="A0A8S8XAV6"/>
<protein>
    <recommendedName>
        <fullName evidence="5">LTXXQ motif family protein</fullName>
    </recommendedName>
</protein>
<dbReference type="Pfam" id="PF07813">
    <property type="entry name" value="LTXXQ"/>
    <property type="match status" value="1"/>
</dbReference>
<dbReference type="RefSeq" id="WP_420243004.1">
    <property type="nucleotide sequence ID" value="NZ_BOPV01000001.1"/>
</dbReference>
<evidence type="ECO:0000313" key="3">
    <source>
        <dbReference type="EMBL" id="GIL39884.1"/>
    </source>
</evidence>
<proteinExistence type="predicted"/>
<accession>A0A8S8XAV6</accession>
<dbReference type="Proteomes" id="UP000681075">
    <property type="component" value="Unassembled WGS sequence"/>
</dbReference>
<sequence>MKRVVLAGLAALFAGGMSIALHAWSQTAPGGPAGGPAAPGAHAQMAHHRGPMPLPSERVEPMLAFAKASLKITAAQESAWNAVADVVRKHAKARDEDVKKMRAKFDAARDAKTPPTPPNGIEMLQQQQQRLTQRAKDLDELLTAAKPLYASLSDDQKKAADRLLHHARGGMGGRGGPHMMGPH</sequence>
<reference evidence="3" key="1">
    <citation type="submission" date="2021-02" db="EMBL/GenBank/DDBJ databases">
        <title>Genome sequence of Rhodospirillales sp. strain TMPK1 isolated from soil.</title>
        <authorList>
            <person name="Nakai R."/>
            <person name="Kusada H."/>
            <person name="Tamaki H."/>
        </authorList>
    </citation>
    <scope>NUCLEOTIDE SEQUENCE</scope>
    <source>
        <strain evidence="3">TMPK1</strain>
    </source>
</reference>
<evidence type="ECO:0000256" key="1">
    <source>
        <dbReference type="SAM" id="MobiDB-lite"/>
    </source>
</evidence>
<name>A0A8S8XAV6_9PROT</name>
<keyword evidence="4" id="KW-1185">Reference proteome</keyword>